<evidence type="ECO:0000313" key="4">
    <source>
        <dbReference type="EMBL" id="KHJ87448.1"/>
    </source>
</evidence>
<proteinExistence type="predicted"/>
<dbReference type="EMBL" id="KN557743">
    <property type="protein sequence ID" value="KHJ87448.1"/>
    <property type="molecule type" value="Genomic_DNA"/>
</dbReference>
<feature type="domain" description="ShKT" evidence="3">
    <location>
        <begin position="24"/>
        <end position="60"/>
    </location>
</feature>
<feature type="chain" id="PRO_5002082618" description="ShKT domain-containing protein" evidence="2">
    <location>
        <begin position="22"/>
        <end position="70"/>
    </location>
</feature>
<dbReference type="InterPro" id="IPR003582">
    <property type="entry name" value="ShKT_dom"/>
</dbReference>
<evidence type="ECO:0000256" key="1">
    <source>
        <dbReference type="PROSITE-ProRule" id="PRU01005"/>
    </source>
</evidence>
<name>A0A0B1SQ39_OESDE</name>
<protein>
    <recommendedName>
        <fullName evidence="3">ShKT domain-containing protein</fullName>
    </recommendedName>
</protein>
<reference evidence="4 5" key="1">
    <citation type="submission" date="2014-03" db="EMBL/GenBank/DDBJ databases">
        <title>Draft genome of the hookworm Oesophagostomum dentatum.</title>
        <authorList>
            <person name="Mitreva M."/>
        </authorList>
    </citation>
    <scope>NUCLEOTIDE SEQUENCE [LARGE SCALE GENOMIC DNA]</scope>
    <source>
        <strain evidence="4 5">OD-Hann</strain>
    </source>
</reference>
<evidence type="ECO:0000259" key="3">
    <source>
        <dbReference type="PROSITE" id="PS51670"/>
    </source>
</evidence>
<dbReference type="AlphaFoldDB" id="A0A0B1SQ39"/>
<dbReference type="PROSITE" id="PS51670">
    <property type="entry name" value="SHKT"/>
    <property type="match status" value="1"/>
</dbReference>
<accession>A0A0B1SQ39</accession>
<gene>
    <name evidence="4" type="ORF">OESDEN_12779</name>
</gene>
<feature type="signal peptide" evidence="2">
    <location>
        <begin position="1"/>
        <end position="21"/>
    </location>
</feature>
<comment type="caution">
    <text evidence="1">Lacks conserved residue(s) required for the propagation of feature annotation.</text>
</comment>
<keyword evidence="5" id="KW-1185">Reference proteome</keyword>
<dbReference type="Proteomes" id="UP000053660">
    <property type="component" value="Unassembled WGS sequence"/>
</dbReference>
<sequence length="70" mass="7942">MLLYVFTFLLLLNVLTQQASGEACMDLDSNEVCKALWENDMCLSEAQYAKEYCSETCFLCGDMNPSLLEQ</sequence>
<keyword evidence="2" id="KW-0732">Signal</keyword>
<organism evidence="4 5">
    <name type="scientific">Oesophagostomum dentatum</name>
    <name type="common">Nodular worm</name>
    <dbReference type="NCBI Taxonomy" id="61180"/>
    <lineage>
        <taxon>Eukaryota</taxon>
        <taxon>Metazoa</taxon>
        <taxon>Ecdysozoa</taxon>
        <taxon>Nematoda</taxon>
        <taxon>Chromadorea</taxon>
        <taxon>Rhabditida</taxon>
        <taxon>Rhabditina</taxon>
        <taxon>Rhabditomorpha</taxon>
        <taxon>Strongyloidea</taxon>
        <taxon>Strongylidae</taxon>
        <taxon>Oesophagostomum</taxon>
    </lineage>
</organism>
<evidence type="ECO:0000256" key="2">
    <source>
        <dbReference type="SAM" id="SignalP"/>
    </source>
</evidence>
<evidence type="ECO:0000313" key="5">
    <source>
        <dbReference type="Proteomes" id="UP000053660"/>
    </source>
</evidence>